<dbReference type="Proteomes" id="UP001057402">
    <property type="component" value="Chromosome 11"/>
</dbReference>
<sequence>MAAAVVTDIVDELLQGLHRNVLGVQWGFERKLGKIFDLISSIRPKLKGVENECGRNLELLDWLGNFKDVIFDAEDFIAKFSVEAALWQVRNGDARVRGWDKLVLGLKLHRKFRALLKRLAVVTAKDPFEFVWAVPTESIGEGGILPEFRLIGRKSEREKIIACLLEARTVPPVLTVVGQAGIGKTALIRDVYMDKTVVSHFDFKVWINASPPFNEKRMARDIVARLQKHALEDEDTMIREQLLHQLRRLVDGRKKYLYVLDDLSVEDPRAWLRFRRILLGGATGSKVLLKQQNDVLLSRIKRCFGFCSLFPRGHMIDKQTLVALWIALGCDSFKSRQWIPAKT</sequence>
<comment type="caution">
    <text evidence="1">The sequence shown here is derived from an EMBL/GenBank/DDBJ whole genome shotgun (WGS) entry which is preliminary data.</text>
</comment>
<protein>
    <submittedName>
        <fullName evidence="1">Uncharacterized protein</fullName>
    </submittedName>
</protein>
<evidence type="ECO:0000313" key="2">
    <source>
        <dbReference type="Proteomes" id="UP001057402"/>
    </source>
</evidence>
<evidence type="ECO:0000313" key="1">
    <source>
        <dbReference type="EMBL" id="KAI4311163.1"/>
    </source>
</evidence>
<keyword evidence="2" id="KW-1185">Reference proteome</keyword>
<accession>A0ACB9LJA6</accession>
<name>A0ACB9LJA6_9MYRT</name>
<proteinExistence type="predicted"/>
<dbReference type="EMBL" id="CM042890">
    <property type="protein sequence ID" value="KAI4311163.1"/>
    <property type="molecule type" value="Genomic_DNA"/>
</dbReference>
<gene>
    <name evidence="1" type="ORF">MLD38_036080</name>
</gene>
<reference evidence="2" key="1">
    <citation type="journal article" date="2023" name="Front. Plant Sci.">
        <title>Chromosomal-level genome assembly of Melastoma candidum provides insights into trichome evolution.</title>
        <authorList>
            <person name="Zhong Y."/>
            <person name="Wu W."/>
            <person name="Sun C."/>
            <person name="Zou P."/>
            <person name="Liu Y."/>
            <person name="Dai S."/>
            <person name="Zhou R."/>
        </authorList>
    </citation>
    <scope>NUCLEOTIDE SEQUENCE [LARGE SCALE GENOMIC DNA]</scope>
</reference>
<organism evidence="1 2">
    <name type="scientific">Melastoma candidum</name>
    <dbReference type="NCBI Taxonomy" id="119954"/>
    <lineage>
        <taxon>Eukaryota</taxon>
        <taxon>Viridiplantae</taxon>
        <taxon>Streptophyta</taxon>
        <taxon>Embryophyta</taxon>
        <taxon>Tracheophyta</taxon>
        <taxon>Spermatophyta</taxon>
        <taxon>Magnoliopsida</taxon>
        <taxon>eudicotyledons</taxon>
        <taxon>Gunneridae</taxon>
        <taxon>Pentapetalae</taxon>
        <taxon>rosids</taxon>
        <taxon>malvids</taxon>
        <taxon>Myrtales</taxon>
        <taxon>Melastomataceae</taxon>
        <taxon>Melastomatoideae</taxon>
        <taxon>Melastomateae</taxon>
        <taxon>Melastoma</taxon>
    </lineage>
</organism>